<evidence type="ECO:0000259" key="6">
    <source>
        <dbReference type="Pfam" id="PF07980"/>
    </source>
</evidence>
<reference evidence="8" key="1">
    <citation type="journal article" date="2023" name="Comput. Struct. Biotechnol. J.">
        <title>Discovery of a novel marine Bacteroidetes with a rich repertoire of carbohydrate-active enzymes.</title>
        <authorList>
            <person name="Chen B."/>
            <person name="Liu G."/>
            <person name="Chen Q."/>
            <person name="Wang H."/>
            <person name="Liu L."/>
            <person name="Tang K."/>
        </authorList>
    </citation>
    <scope>NUCLEOTIDE SEQUENCE</scope>
    <source>
        <strain evidence="8">TK19036</strain>
    </source>
</reference>
<accession>A0AA49JF95</accession>
<sequence length="495" mass="54534">MNYIKKSIVPLFVGILLLSTSCEDFLDKEPLGDLTTEAYFETQEDAILSTNAIYNAYRAWYVTGGFPIADIMSDDMVKGSSPQDGANLNQLDDFTFTSSYGAFSNVWAALYVGVRRANIVIEEIPAIEMDEALKTRLLAEARFLRASFYFELARSYGDLPKILTATPDRQLPRSPVDEIYNEIIIPDLQFAADNLPLKSEYDVNDLGRATQGAAQGLLAKVYLYRGDFTNAQALAEAVINSGEYSLPPNFADEYSPSVVQGPGSVFEISAIEENYENGGNQYGQTQGVRGQVVVGSDTVSKGWGFGRPTLDIINFYPEGDPRMDASVIFLGDTLYGEIVLGDGGTPDTTFTSTGEVDQLETYNQKVFMPGIDQAQFGYNRKMLRYADVLLIAAEAANENNNSAAALDYLNMVHMRSMPDSPITATDQATLRQLIYDERRAELAFEGERYYDLVRTGQAPTVLGPLGFQEGRNELFPVPQSEIDITEGAVSQNPGY</sequence>
<dbReference type="SUPFAM" id="SSF48452">
    <property type="entry name" value="TPR-like"/>
    <property type="match status" value="1"/>
</dbReference>
<dbReference type="InterPro" id="IPR012944">
    <property type="entry name" value="SusD_RagB_dom"/>
</dbReference>
<dbReference type="AlphaFoldDB" id="A0AA49JF95"/>
<evidence type="ECO:0000313" key="8">
    <source>
        <dbReference type="EMBL" id="WKN34780.1"/>
    </source>
</evidence>
<comment type="similarity">
    <text evidence="2">Belongs to the SusD family.</text>
</comment>
<keyword evidence="3" id="KW-0732">Signal</keyword>
<evidence type="ECO:0000256" key="3">
    <source>
        <dbReference type="ARBA" id="ARBA00022729"/>
    </source>
</evidence>
<keyword evidence="5" id="KW-0998">Cell outer membrane</keyword>
<dbReference type="EMBL" id="CP120682">
    <property type="protein sequence ID" value="WKN34780.1"/>
    <property type="molecule type" value="Genomic_DNA"/>
</dbReference>
<dbReference type="Pfam" id="PF07980">
    <property type="entry name" value="SusD_RagB"/>
    <property type="match status" value="1"/>
</dbReference>
<feature type="domain" description="SusD-like N-terminal" evidence="7">
    <location>
        <begin position="24"/>
        <end position="223"/>
    </location>
</feature>
<keyword evidence="4" id="KW-0472">Membrane</keyword>
<organism evidence="8">
    <name type="scientific">Roseihalotalea indica</name>
    <dbReference type="NCBI Taxonomy" id="2867963"/>
    <lineage>
        <taxon>Bacteria</taxon>
        <taxon>Pseudomonadati</taxon>
        <taxon>Bacteroidota</taxon>
        <taxon>Cytophagia</taxon>
        <taxon>Cytophagales</taxon>
        <taxon>Catalimonadaceae</taxon>
        <taxon>Roseihalotalea</taxon>
    </lineage>
</organism>
<protein>
    <submittedName>
        <fullName evidence="8">RagB/SusD family nutrient uptake outer membrane protein</fullName>
    </submittedName>
</protein>
<dbReference type="Gene3D" id="1.25.40.390">
    <property type="match status" value="1"/>
</dbReference>
<feature type="domain" description="RagB/SusD" evidence="6">
    <location>
        <begin position="263"/>
        <end position="456"/>
    </location>
</feature>
<dbReference type="PROSITE" id="PS51257">
    <property type="entry name" value="PROKAR_LIPOPROTEIN"/>
    <property type="match status" value="1"/>
</dbReference>
<reference evidence="8" key="2">
    <citation type="journal article" date="2024" name="Antonie Van Leeuwenhoek">
        <title>Roseihalotalea indica gen. nov., sp. nov., a halophilic Bacteroidetes from mesopelagic Southwest Indian Ocean with higher carbohydrate metabolic potential.</title>
        <authorList>
            <person name="Chen B."/>
            <person name="Zhang M."/>
            <person name="Lin D."/>
            <person name="Ye J."/>
            <person name="Tang K."/>
        </authorList>
    </citation>
    <scope>NUCLEOTIDE SEQUENCE</scope>
    <source>
        <strain evidence="8">TK19036</strain>
    </source>
</reference>
<comment type="subcellular location">
    <subcellularLocation>
        <location evidence="1">Cell outer membrane</location>
    </subcellularLocation>
</comment>
<name>A0AA49JF95_9BACT</name>
<dbReference type="InterPro" id="IPR033985">
    <property type="entry name" value="SusD-like_N"/>
</dbReference>
<evidence type="ECO:0000256" key="1">
    <source>
        <dbReference type="ARBA" id="ARBA00004442"/>
    </source>
</evidence>
<dbReference type="GO" id="GO:0009279">
    <property type="term" value="C:cell outer membrane"/>
    <property type="evidence" value="ECO:0007669"/>
    <property type="project" value="UniProtKB-SubCell"/>
</dbReference>
<evidence type="ECO:0000256" key="5">
    <source>
        <dbReference type="ARBA" id="ARBA00023237"/>
    </source>
</evidence>
<evidence type="ECO:0000259" key="7">
    <source>
        <dbReference type="Pfam" id="PF14322"/>
    </source>
</evidence>
<evidence type="ECO:0000256" key="2">
    <source>
        <dbReference type="ARBA" id="ARBA00006275"/>
    </source>
</evidence>
<dbReference type="Pfam" id="PF14322">
    <property type="entry name" value="SusD-like_3"/>
    <property type="match status" value="1"/>
</dbReference>
<gene>
    <name evidence="8" type="ORF">K4G66_20610</name>
</gene>
<evidence type="ECO:0000256" key="4">
    <source>
        <dbReference type="ARBA" id="ARBA00023136"/>
    </source>
</evidence>
<dbReference type="InterPro" id="IPR011990">
    <property type="entry name" value="TPR-like_helical_dom_sf"/>
</dbReference>
<proteinExistence type="inferred from homology"/>
<dbReference type="CDD" id="cd08977">
    <property type="entry name" value="SusD"/>
    <property type="match status" value="1"/>
</dbReference>